<keyword evidence="1" id="KW-1133">Transmembrane helix</keyword>
<feature type="transmembrane region" description="Helical" evidence="1">
    <location>
        <begin position="81"/>
        <end position="101"/>
    </location>
</feature>
<evidence type="ECO:0000313" key="2">
    <source>
        <dbReference type="EMBL" id="OES33439.1"/>
    </source>
</evidence>
<evidence type="ECO:0000256" key="1">
    <source>
        <dbReference type="SAM" id="Phobius"/>
    </source>
</evidence>
<dbReference type="RefSeq" id="WP_069943681.1">
    <property type="nucleotide sequence ID" value="NZ_CP147978.1"/>
</dbReference>
<organism evidence="2 3">
    <name type="scientific">Alteromonas macleodii</name>
    <name type="common">Pseudoalteromonas macleodii</name>
    <dbReference type="NCBI Taxonomy" id="28108"/>
    <lineage>
        <taxon>Bacteria</taxon>
        <taxon>Pseudomonadati</taxon>
        <taxon>Pseudomonadota</taxon>
        <taxon>Gammaproteobacteria</taxon>
        <taxon>Alteromonadales</taxon>
        <taxon>Alteromonadaceae</taxon>
        <taxon>Alteromonas/Salinimonas group</taxon>
        <taxon>Alteromonas</taxon>
    </lineage>
</organism>
<keyword evidence="1" id="KW-0472">Membrane</keyword>
<dbReference type="EMBL" id="MIPY01000008">
    <property type="protein sequence ID" value="OES33439.1"/>
    <property type="molecule type" value="Genomic_DNA"/>
</dbReference>
<feature type="transmembrane region" description="Helical" evidence="1">
    <location>
        <begin position="40"/>
        <end position="60"/>
    </location>
</feature>
<reference evidence="2 3" key="1">
    <citation type="submission" date="2016-09" db="EMBL/GenBank/DDBJ databases">
        <title>Draft Genome Sequence of four Alteromonas macleodii strains isolated from copper coupons and grown long-term at elevated copper levels.</title>
        <authorList>
            <person name="Cusick K."/>
            <person name="Dale J."/>
            <person name="Little B."/>
            <person name="Biffinger J."/>
        </authorList>
    </citation>
    <scope>NUCLEOTIDE SEQUENCE [LARGE SCALE GENOMIC DNA]</scope>
    <source>
        <strain evidence="2 3">KCP01</strain>
    </source>
</reference>
<gene>
    <name evidence="2" type="ORF">BFV95_0528</name>
</gene>
<sequence length="134" mass="14940">MDYQANTGRLSEVLVGIVTTFISLIFFGLVFFLFDNGEASFAAAVGVLALSFLGLWFALLSYRLLFHKPKKHGGLISPLALKFWCVVFGLFSLAFLLLGILELNTKVVFSSIIMIPACWYGWQLANKRERHSGT</sequence>
<evidence type="ECO:0000313" key="3">
    <source>
        <dbReference type="Proteomes" id="UP000095392"/>
    </source>
</evidence>
<dbReference type="AlphaFoldDB" id="A0AB36FVM6"/>
<name>A0AB36FVM6_ALTMA</name>
<keyword evidence="3" id="KW-1185">Reference proteome</keyword>
<protein>
    <submittedName>
        <fullName evidence="2">Membrane protein</fullName>
    </submittedName>
</protein>
<accession>A0AB36FVM6</accession>
<feature type="transmembrane region" description="Helical" evidence="1">
    <location>
        <begin position="12"/>
        <end position="34"/>
    </location>
</feature>
<proteinExistence type="predicted"/>
<comment type="caution">
    <text evidence="2">The sequence shown here is derived from an EMBL/GenBank/DDBJ whole genome shotgun (WGS) entry which is preliminary data.</text>
</comment>
<keyword evidence="1" id="KW-0812">Transmembrane</keyword>
<dbReference type="Proteomes" id="UP000095392">
    <property type="component" value="Unassembled WGS sequence"/>
</dbReference>
<feature type="transmembrane region" description="Helical" evidence="1">
    <location>
        <begin position="107"/>
        <end position="125"/>
    </location>
</feature>